<dbReference type="KEGG" id="hat:RC74_05490"/>
<protein>
    <recommendedName>
        <fullName evidence="4">DUF2125 domain-containing protein</fullName>
    </recommendedName>
</protein>
<evidence type="ECO:0000313" key="2">
    <source>
        <dbReference type="EMBL" id="AML50809.1"/>
    </source>
</evidence>
<feature type="chain" id="PRO_5007443587" description="DUF2125 domain-containing protein" evidence="1">
    <location>
        <begin position="24"/>
        <end position="499"/>
    </location>
</feature>
<feature type="signal peptide" evidence="1">
    <location>
        <begin position="1"/>
        <end position="23"/>
    </location>
</feature>
<dbReference type="STRING" id="1579316.RC74_05490"/>
<organism evidence="2 3">
    <name type="scientific">Falsihalocynthiibacter arcticus</name>
    <dbReference type="NCBI Taxonomy" id="1579316"/>
    <lineage>
        <taxon>Bacteria</taxon>
        <taxon>Pseudomonadati</taxon>
        <taxon>Pseudomonadota</taxon>
        <taxon>Alphaproteobacteria</taxon>
        <taxon>Rhodobacterales</taxon>
        <taxon>Roseobacteraceae</taxon>
        <taxon>Falsihalocynthiibacter</taxon>
    </lineage>
</organism>
<reference evidence="2 3" key="1">
    <citation type="submission" date="2016-02" db="EMBL/GenBank/DDBJ databases">
        <title>Complete genome sequence of Halocynthiibacter arcticus PAMC 20958t from arctic marine sediment.</title>
        <authorList>
            <person name="Lee Y.M."/>
            <person name="Baek K."/>
            <person name="Lee H.K."/>
            <person name="Shin S.C."/>
        </authorList>
    </citation>
    <scope>NUCLEOTIDE SEQUENCE [LARGE SCALE GENOMIC DNA]</scope>
    <source>
        <strain evidence="2">PAMC 20958</strain>
    </source>
</reference>
<dbReference type="OrthoDB" id="7791409at2"/>
<dbReference type="AlphaFoldDB" id="A0A126UZD3"/>
<keyword evidence="1" id="KW-0732">Signal</keyword>
<dbReference type="InterPro" id="IPR018666">
    <property type="entry name" value="DUF2125"/>
</dbReference>
<proteinExistence type="predicted"/>
<sequence length="499" mass="52689">MTYLKIIGVATATSALLSSAVFADVTSEQVWNDLKTTYENLGYSMDVGSESQDGETLNIADIVLTVPVEDDESVVVTGLSFGFEQLSDGTVSIHIPDELPIMAEVDDVVVTLLLTSQDMSIIASGDDTTTNYDFSATTYALALKDIKQGDVAFSPKALVTFSELAGSYAFTKGSLFKMVGTFDVAETDIEVDIKDPEGGAQMVTAMVTLKGFTEAFDYAVPEEIDYEDLAAAFAAGFGGNISFGHSGATFDIVVTDESEGFDLKGSTAEGSAKYALSQGGLGVETSSKGTQLTIVPAQMPLPISFSVEETNNVFTMPVSKSDTPDDVGLTMKLIGLSVDEALWGMIDPAGTLPHDPATLIVDLSGKLNLDFDLFDFEEAEEMSGDEFPGELHSFNIDALQLTLAGAEFTGDGAFTFNNDDLETFDGLPAPTGALNLKLVGGNALLDKLVSMGLIPEEQAMGARMMTGLFANAGEGEDELVSKIEVNADGSILANGQRIK</sequence>
<keyword evidence="3" id="KW-1185">Reference proteome</keyword>
<evidence type="ECO:0008006" key="4">
    <source>
        <dbReference type="Google" id="ProtNLM"/>
    </source>
</evidence>
<dbReference type="Pfam" id="PF09898">
    <property type="entry name" value="DUF2125"/>
    <property type="match status" value="1"/>
</dbReference>
<evidence type="ECO:0000256" key="1">
    <source>
        <dbReference type="SAM" id="SignalP"/>
    </source>
</evidence>
<evidence type="ECO:0000313" key="3">
    <source>
        <dbReference type="Proteomes" id="UP000070371"/>
    </source>
</evidence>
<dbReference type="Proteomes" id="UP000070371">
    <property type="component" value="Chromosome"/>
</dbReference>
<gene>
    <name evidence="2" type="ORF">RC74_05490</name>
</gene>
<dbReference type="EMBL" id="CP014327">
    <property type="protein sequence ID" value="AML50809.1"/>
    <property type="molecule type" value="Genomic_DNA"/>
</dbReference>
<name>A0A126UZD3_9RHOB</name>
<accession>A0A126UZD3</accession>
<dbReference type="RefSeq" id="WP_052274958.1">
    <property type="nucleotide sequence ID" value="NZ_CP014327.1"/>
</dbReference>